<feature type="compositionally biased region" description="Low complexity" evidence="4">
    <location>
        <begin position="900"/>
        <end position="917"/>
    </location>
</feature>
<dbReference type="GO" id="GO:0005634">
    <property type="term" value="C:nucleus"/>
    <property type="evidence" value="ECO:0007669"/>
    <property type="project" value="UniProtKB-SubCell"/>
</dbReference>
<evidence type="ECO:0000313" key="6">
    <source>
        <dbReference type="EMBL" id="CAA7015470.1"/>
    </source>
</evidence>
<comment type="subcellular location">
    <subcellularLocation>
        <location evidence="1">Nucleus</location>
    </subcellularLocation>
</comment>
<gene>
    <name evidence="6" type="ORF">MERR_LOCUS2705</name>
</gene>
<protein>
    <recommendedName>
        <fullName evidence="5">Nucleoporin Nup159/Nup146 N-terminal domain-containing protein</fullName>
    </recommendedName>
</protein>
<keyword evidence="3" id="KW-0539">Nucleus</keyword>
<feature type="region of interest" description="Disordered" evidence="4">
    <location>
        <begin position="438"/>
        <end position="513"/>
    </location>
</feature>
<feature type="compositionally biased region" description="Polar residues" evidence="4">
    <location>
        <begin position="475"/>
        <end position="484"/>
    </location>
</feature>
<evidence type="ECO:0000256" key="3">
    <source>
        <dbReference type="ARBA" id="ARBA00023242"/>
    </source>
</evidence>
<evidence type="ECO:0000256" key="4">
    <source>
        <dbReference type="SAM" id="MobiDB-lite"/>
    </source>
</evidence>
<name>A0A6D2HLD7_9BRAS</name>
<sequence>MVKVEIAEEVEGDRFETTDYYFERIGVPISIKEDDAHYDLENPPSQSLAISERRRLVFLPHSSGFFVGRTKDVISAAKDSNGKGSKVYIQDLSLVDVPVGDVRILSLSADDSILAVSVAADIHFFSVDSLLQKDATPSFTYSPDESGFVKDFRWTTKDKHSYLVLSNHGKLFHGIDNAPPKHVMDGVDAVEWSSKGSYIAVAQDNSLRILSSKFNEKRCIALSFDNWIGDSTENCVVKVDSIRWVRQNCILLGCFLLIDGMEENYLVQVIRSPDGKITDSQSNLVALSFSDLFPCSMDDLVPVGVGPHLLFSYIDQCKLAITANRKSIDEHVVLLNWSPSDDQSAVTVVDIDRETYLPRIGLQENGDDNTIMGLCTDTVSVEGSVKVGTGDDDMKELSPYCVLLCLTLEGKLVMYNVASVAGLPTTSDFDLVSSSDIEDAYAPSTGDDLSNQSSEEPEPQWKLNASIQNEKRSLTSENSVSLLPTEQRFPNEENSRKEIESFKTSVSGDINGKQAPYAEKSLQAADAQQSMVPRQFGTSFGKPLLSSGYDTNKFAESSSILPVSDKLQKEKSEQSSSLHFPSSFSSKSTAASFSFPGMQNAFVPSPENTPPQPWSSGKGVSAPGFLSGPFPSVKDTQHKQSEQTGSDYVNPPTTFKEKPVQVIESARASALGNITPPQGQNQDSDEGVEKIEPIPSIRASQLSLQVKSSFEKSSGHQQHKSPLNPGPLISTLFAHLIFGFGKKRHTLMVCISKLLITSTGNFGTARVASTVFDQTEKNAGEIKFSEGKANVFLDTAAESSQASSSRLSRTSLNSASTLSTPSAPSVSSSTKDSVPATTPISLAPAPQKFSVTWTSTVSATSFNVPFGKSLTSANLDLNQAATSTPSQPPGPTAGFSFRLPALSPSSPEIASSSAVASTAPDAFQSPQASTPFSTVSITEPVVSEPKKPEAQS</sequence>
<dbReference type="PANTHER" id="PTHR34418">
    <property type="entry name" value="NUCLEAR PORE COMPLEX PROTEIN NUP214 ISOFORM X1"/>
    <property type="match status" value="1"/>
</dbReference>
<organism evidence="6 7">
    <name type="scientific">Microthlaspi erraticum</name>
    <dbReference type="NCBI Taxonomy" id="1685480"/>
    <lineage>
        <taxon>Eukaryota</taxon>
        <taxon>Viridiplantae</taxon>
        <taxon>Streptophyta</taxon>
        <taxon>Embryophyta</taxon>
        <taxon>Tracheophyta</taxon>
        <taxon>Spermatophyta</taxon>
        <taxon>Magnoliopsida</taxon>
        <taxon>eudicotyledons</taxon>
        <taxon>Gunneridae</taxon>
        <taxon>Pentapetalae</taxon>
        <taxon>rosids</taxon>
        <taxon>malvids</taxon>
        <taxon>Brassicales</taxon>
        <taxon>Brassicaceae</taxon>
        <taxon>Coluteocarpeae</taxon>
        <taxon>Microthlaspi</taxon>
    </lineage>
</organism>
<reference evidence="6" key="1">
    <citation type="submission" date="2020-01" db="EMBL/GenBank/DDBJ databases">
        <authorList>
            <person name="Mishra B."/>
        </authorList>
    </citation>
    <scope>NUCLEOTIDE SEQUENCE [LARGE SCALE GENOMIC DNA]</scope>
</reference>
<dbReference type="GO" id="GO:0006405">
    <property type="term" value="P:RNA export from nucleus"/>
    <property type="evidence" value="ECO:0007669"/>
    <property type="project" value="InterPro"/>
</dbReference>
<dbReference type="Proteomes" id="UP000467841">
    <property type="component" value="Unassembled WGS sequence"/>
</dbReference>
<dbReference type="AlphaFoldDB" id="A0A6D2HLD7"/>
<feature type="region of interest" description="Disordered" evidence="4">
    <location>
        <begin position="880"/>
        <end position="952"/>
    </location>
</feature>
<keyword evidence="2" id="KW-0813">Transport</keyword>
<feature type="compositionally biased region" description="Polar residues" evidence="4">
    <location>
        <begin position="924"/>
        <end position="937"/>
    </location>
</feature>
<dbReference type="EMBL" id="CACVBM020000177">
    <property type="protein sequence ID" value="CAA7015470.1"/>
    <property type="molecule type" value="Genomic_DNA"/>
</dbReference>
<feature type="region of interest" description="Disordered" evidence="4">
    <location>
        <begin position="803"/>
        <end position="841"/>
    </location>
</feature>
<feature type="compositionally biased region" description="Polar residues" evidence="4">
    <location>
        <begin position="642"/>
        <end position="653"/>
    </location>
</feature>
<feature type="region of interest" description="Disordered" evidence="4">
    <location>
        <begin position="601"/>
        <end position="654"/>
    </location>
</feature>
<feature type="domain" description="Nucleoporin Nup159/Nup146 N-terminal" evidence="5">
    <location>
        <begin position="44"/>
        <end position="249"/>
    </location>
</feature>
<dbReference type="Pfam" id="PF16755">
    <property type="entry name" value="Beta-prop_NUP159_NUP214"/>
    <property type="match status" value="1"/>
</dbReference>
<evidence type="ECO:0000256" key="1">
    <source>
        <dbReference type="ARBA" id="ARBA00004123"/>
    </source>
</evidence>
<dbReference type="InterPro" id="IPR044694">
    <property type="entry name" value="NUP214"/>
</dbReference>
<accession>A0A6D2HLD7</accession>
<feature type="compositionally biased region" description="Basic and acidic residues" evidence="4">
    <location>
        <begin position="489"/>
        <end position="501"/>
    </location>
</feature>
<dbReference type="PANTHER" id="PTHR34418:SF3">
    <property type="entry name" value="NUCLEAR PORE COMPLEX PROTEIN NUP214"/>
    <property type="match status" value="1"/>
</dbReference>
<comment type="caution">
    <text evidence="6">The sequence shown here is derived from an EMBL/GenBank/DDBJ whole genome shotgun (WGS) entry which is preliminary data.</text>
</comment>
<dbReference type="GO" id="GO:0017056">
    <property type="term" value="F:structural constituent of nuclear pore"/>
    <property type="evidence" value="ECO:0007669"/>
    <property type="project" value="InterPro"/>
</dbReference>
<feature type="compositionally biased region" description="Polar residues" evidence="4">
    <location>
        <begin position="831"/>
        <end position="840"/>
    </location>
</feature>
<dbReference type="InterPro" id="IPR039462">
    <property type="entry name" value="Nup159/Nup146_N"/>
</dbReference>
<evidence type="ECO:0000259" key="5">
    <source>
        <dbReference type="Pfam" id="PF16755"/>
    </source>
</evidence>
<keyword evidence="7" id="KW-1185">Reference proteome</keyword>
<dbReference type="SUPFAM" id="SSF117289">
    <property type="entry name" value="Nucleoporin domain"/>
    <property type="match status" value="1"/>
</dbReference>
<feature type="region of interest" description="Disordered" evidence="4">
    <location>
        <begin position="565"/>
        <end position="585"/>
    </location>
</feature>
<feature type="compositionally biased region" description="Low complexity" evidence="4">
    <location>
        <begin position="574"/>
        <end position="585"/>
    </location>
</feature>
<proteinExistence type="predicted"/>
<evidence type="ECO:0000313" key="7">
    <source>
        <dbReference type="Proteomes" id="UP000467841"/>
    </source>
</evidence>
<feature type="compositionally biased region" description="Low complexity" evidence="4">
    <location>
        <begin position="803"/>
        <end position="830"/>
    </location>
</feature>
<dbReference type="OrthoDB" id="248320at2759"/>
<evidence type="ECO:0000256" key="2">
    <source>
        <dbReference type="ARBA" id="ARBA00022448"/>
    </source>
</evidence>